<dbReference type="InterPro" id="IPR001789">
    <property type="entry name" value="Sig_transdc_resp-reg_receiver"/>
</dbReference>
<comment type="caution">
    <text evidence="4">The sequence shown here is derived from an EMBL/GenBank/DDBJ whole genome shotgun (WGS) entry which is preliminary data.</text>
</comment>
<name>A0A919PHN1_9ACTN</name>
<keyword evidence="1 2" id="KW-0597">Phosphoprotein</keyword>
<dbReference type="GO" id="GO:0000160">
    <property type="term" value="P:phosphorelay signal transduction system"/>
    <property type="evidence" value="ECO:0007669"/>
    <property type="project" value="InterPro"/>
</dbReference>
<dbReference type="Proteomes" id="UP000660611">
    <property type="component" value="Unassembled WGS sequence"/>
</dbReference>
<dbReference type="SMART" id="SM00448">
    <property type="entry name" value="REC"/>
    <property type="match status" value="1"/>
</dbReference>
<organism evidence="4 5">
    <name type="scientific">Dactylosporangium siamense</name>
    <dbReference type="NCBI Taxonomy" id="685454"/>
    <lineage>
        <taxon>Bacteria</taxon>
        <taxon>Bacillati</taxon>
        <taxon>Actinomycetota</taxon>
        <taxon>Actinomycetes</taxon>
        <taxon>Micromonosporales</taxon>
        <taxon>Micromonosporaceae</taxon>
        <taxon>Dactylosporangium</taxon>
    </lineage>
</organism>
<dbReference type="EMBL" id="BONQ01000048">
    <property type="protein sequence ID" value="GIG45001.1"/>
    <property type="molecule type" value="Genomic_DNA"/>
</dbReference>
<evidence type="ECO:0000256" key="1">
    <source>
        <dbReference type="ARBA" id="ARBA00022553"/>
    </source>
</evidence>
<feature type="modified residue" description="4-aspartylphosphate" evidence="2">
    <location>
        <position position="52"/>
    </location>
</feature>
<dbReference type="Gene3D" id="3.40.50.2300">
    <property type="match status" value="1"/>
</dbReference>
<dbReference type="SUPFAM" id="SSF52172">
    <property type="entry name" value="CheY-like"/>
    <property type="match status" value="1"/>
</dbReference>
<dbReference type="PANTHER" id="PTHR44591">
    <property type="entry name" value="STRESS RESPONSE REGULATOR PROTEIN 1"/>
    <property type="match status" value="1"/>
</dbReference>
<evidence type="ECO:0000313" key="4">
    <source>
        <dbReference type="EMBL" id="GIG45001.1"/>
    </source>
</evidence>
<dbReference type="AlphaFoldDB" id="A0A919PHN1"/>
<evidence type="ECO:0000259" key="3">
    <source>
        <dbReference type="PROSITE" id="PS50110"/>
    </source>
</evidence>
<feature type="domain" description="Response regulatory" evidence="3">
    <location>
        <begin position="3"/>
        <end position="119"/>
    </location>
</feature>
<dbReference type="InterPro" id="IPR011006">
    <property type="entry name" value="CheY-like_superfamily"/>
</dbReference>
<dbReference type="InterPro" id="IPR050595">
    <property type="entry name" value="Bact_response_regulator"/>
</dbReference>
<evidence type="ECO:0000313" key="5">
    <source>
        <dbReference type="Proteomes" id="UP000660611"/>
    </source>
</evidence>
<dbReference type="Pfam" id="PF00072">
    <property type="entry name" value="Response_reg"/>
    <property type="match status" value="1"/>
</dbReference>
<dbReference type="RefSeq" id="WP_203846808.1">
    <property type="nucleotide sequence ID" value="NZ_BAAAVW010000009.1"/>
</dbReference>
<keyword evidence="5" id="KW-1185">Reference proteome</keyword>
<sequence>MASVVIIEDDSDHGPLMRERLERDGHVVHLVPGAAGAVAAIVAADADVVLLDVHLPYGSGLDICRELRATPATADLPIVIVSAYATAADLERGYSAGCTRYVKKPFALQFLANTVADVVGTP</sequence>
<accession>A0A919PHN1</accession>
<protein>
    <recommendedName>
        <fullName evidence="3">Response regulatory domain-containing protein</fullName>
    </recommendedName>
</protein>
<dbReference type="PANTHER" id="PTHR44591:SF3">
    <property type="entry name" value="RESPONSE REGULATORY DOMAIN-CONTAINING PROTEIN"/>
    <property type="match status" value="1"/>
</dbReference>
<proteinExistence type="predicted"/>
<dbReference type="PROSITE" id="PS50110">
    <property type="entry name" value="RESPONSE_REGULATORY"/>
    <property type="match status" value="1"/>
</dbReference>
<reference evidence="4" key="1">
    <citation type="submission" date="2021-01" db="EMBL/GenBank/DDBJ databases">
        <title>Whole genome shotgun sequence of Dactylosporangium siamense NBRC 106093.</title>
        <authorList>
            <person name="Komaki H."/>
            <person name="Tamura T."/>
        </authorList>
    </citation>
    <scope>NUCLEOTIDE SEQUENCE</scope>
    <source>
        <strain evidence="4">NBRC 106093</strain>
    </source>
</reference>
<evidence type="ECO:0000256" key="2">
    <source>
        <dbReference type="PROSITE-ProRule" id="PRU00169"/>
    </source>
</evidence>
<gene>
    <name evidence="4" type="ORF">Dsi01nite_030420</name>
</gene>